<organism evidence="3 4">
    <name type="scientific">Vitrella brassicaformis (strain CCMP3155)</name>
    <dbReference type="NCBI Taxonomy" id="1169540"/>
    <lineage>
        <taxon>Eukaryota</taxon>
        <taxon>Sar</taxon>
        <taxon>Alveolata</taxon>
        <taxon>Colpodellida</taxon>
        <taxon>Vitrellaceae</taxon>
        <taxon>Vitrella</taxon>
    </lineage>
</organism>
<evidence type="ECO:0000259" key="2">
    <source>
        <dbReference type="Pfam" id="PF00004"/>
    </source>
</evidence>
<sequence length="878" mass="100468">MSHQTFNTKWANAIQDLTTQLQLEYLPVEGEELPLDGSKPPPPKPIELTFDNQAVVYVKYLQIYNSLEAAYDQLVHPQKRESVFKVLESTLVRLIEMKHQLLSPPFNPRPTSRYLALDEVVTDLKLPSGALVPRVPRYFVDHPSVADLLEIKIGRLEHWLRTFKNTVVEDDLLDPRDPFQETMSVEDAIRLIQKNERGRSGIVKAKMVAEWRKDALKKEARQKQSQEKSETEDLLELQMHGVTLISAHWKGLVARRRIAEKRRQELQFLGMTAPPRPPVDYPSLAEQNRQKRKKQQEEALREFEKALETSTADIREKEAVDIMADLKDERRKWYLEYRRQAGTFPKEYELFYTKDEPPPVEEEEDPKKKKDEKKKEPKKDNKKKKKGEEDIEPVEQQVGPSGAVIKIKESIDEYMSTWKGRDESRNFDQRHDPALTRATVRPTVEEEIRQQVDALIKEELENLINMYEKAKDKKKKGGKKKGKKGGKKKGGKGKKEKKWCIAQGLIGNKEDLFPDLVKDGILKKIKPVHLSQFYGEFAFLGASQRYCPPTAPPPPPPDPSQPSKDIYEYVVPPSAGMVKQLLVENVILPLGSDYIRQRAPFACRSLLLYGSKNTGKSFLARAIATEVGALFFDLSPQVIEGLYTQPKTGAALLVHKTFLVAQECAPAVIYMDQVDQIFAASKKKKKGEEGGDNAPNRIKKELVNHLKQIKKAGPDNTSQDRILFIGCTTQPYADHVDTKELLSFFEEKVWLTFPDYPSRVFLWKQFMKDRGVSIEPLNFPLSNLAHVSEGYPAGSIKQAVDHVLTDRRIQSITRRPLELSEFVGPLSRTSYCWPEEWKQLRDFDHSATGEKDVQDKKRAGDAGGDDKGKKDDKKKKKK</sequence>
<dbReference type="Pfam" id="PF00004">
    <property type="entry name" value="AAA"/>
    <property type="match status" value="1"/>
</dbReference>
<reference evidence="3 4" key="1">
    <citation type="submission" date="2014-11" db="EMBL/GenBank/DDBJ databases">
        <authorList>
            <person name="Zhu J."/>
            <person name="Qi W."/>
            <person name="Song R."/>
        </authorList>
    </citation>
    <scope>NUCLEOTIDE SEQUENCE [LARGE SCALE GENOMIC DNA]</scope>
</reference>
<accession>A0A0G4FWQ9</accession>
<feature type="compositionally biased region" description="Basic and acidic residues" evidence="1">
    <location>
        <begin position="844"/>
        <end position="871"/>
    </location>
</feature>
<dbReference type="EMBL" id="CDMY01000518">
    <property type="protein sequence ID" value="CEM19665.1"/>
    <property type="molecule type" value="Genomic_DNA"/>
</dbReference>
<dbReference type="PANTHER" id="PTHR14690:SF0">
    <property type="entry name" value="IQ MOTIF CONTAINING WITH AAA DOMAIN 1"/>
    <property type="match status" value="1"/>
</dbReference>
<dbReference type="InterPro" id="IPR003959">
    <property type="entry name" value="ATPase_AAA_core"/>
</dbReference>
<dbReference type="SUPFAM" id="SSF52540">
    <property type="entry name" value="P-loop containing nucleoside triphosphate hydrolases"/>
    <property type="match status" value="1"/>
</dbReference>
<dbReference type="PhylomeDB" id="A0A0G4FWQ9"/>
<feature type="region of interest" description="Disordered" evidence="1">
    <location>
        <begin position="268"/>
        <end position="297"/>
    </location>
</feature>
<name>A0A0G4FWQ9_VITBC</name>
<dbReference type="OrthoDB" id="3046016at2759"/>
<dbReference type="AlphaFoldDB" id="A0A0G4FWQ9"/>
<dbReference type="VEuPathDB" id="CryptoDB:Vbra_21760"/>
<proteinExistence type="predicted"/>
<feature type="domain" description="ATPase AAA-type core" evidence="2">
    <location>
        <begin position="606"/>
        <end position="748"/>
    </location>
</feature>
<evidence type="ECO:0000313" key="3">
    <source>
        <dbReference type="EMBL" id="CEM19665.1"/>
    </source>
</evidence>
<feature type="region of interest" description="Disordered" evidence="1">
    <location>
        <begin position="349"/>
        <end position="405"/>
    </location>
</feature>
<feature type="region of interest" description="Disordered" evidence="1">
    <location>
        <begin position="844"/>
        <end position="878"/>
    </location>
</feature>
<feature type="compositionally biased region" description="Basic and acidic residues" evidence="1">
    <location>
        <begin position="365"/>
        <end position="379"/>
    </location>
</feature>
<dbReference type="InterPro" id="IPR052267">
    <property type="entry name" value="N-DRC_Component"/>
</dbReference>
<protein>
    <recommendedName>
        <fullName evidence="2">ATPase AAA-type core domain-containing protein</fullName>
    </recommendedName>
</protein>
<dbReference type="OMA" id="WFIECRA"/>
<evidence type="ECO:0000256" key="1">
    <source>
        <dbReference type="SAM" id="MobiDB-lite"/>
    </source>
</evidence>
<dbReference type="Gene3D" id="1.10.8.60">
    <property type="match status" value="1"/>
</dbReference>
<dbReference type="Gene3D" id="3.40.50.300">
    <property type="entry name" value="P-loop containing nucleotide triphosphate hydrolases"/>
    <property type="match status" value="1"/>
</dbReference>
<dbReference type="InParanoid" id="A0A0G4FWQ9"/>
<dbReference type="InterPro" id="IPR027417">
    <property type="entry name" value="P-loop_NTPase"/>
</dbReference>
<dbReference type="GO" id="GO:0016887">
    <property type="term" value="F:ATP hydrolysis activity"/>
    <property type="evidence" value="ECO:0007669"/>
    <property type="project" value="InterPro"/>
</dbReference>
<evidence type="ECO:0000313" key="4">
    <source>
        <dbReference type="Proteomes" id="UP000041254"/>
    </source>
</evidence>
<dbReference type="PANTHER" id="PTHR14690">
    <property type="entry name" value="IQ MOTIF CONTAINING WITH AAA DOMAIN 1"/>
    <property type="match status" value="1"/>
</dbReference>
<dbReference type="PROSITE" id="PS50096">
    <property type="entry name" value="IQ"/>
    <property type="match status" value="1"/>
</dbReference>
<dbReference type="Proteomes" id="UP000041254">
    <property type="component" value="Unassembled WGS sequence"/>
</dbReference>
<gene>
    <name evidence="3" type="ORF">Vbra_21760</name>
</gene>
<dbReference type="STRING" id="1169540.A0A0G4FWQ9"/>
<feature type="compositionally biased region" description="Basic residues" evidence="1">
    <location>
        <begin position="472"/>
        <end position="495"/>
    </location>
</feature>
<feature type="region of interest" description="Disordered" evidence="1">
    <location>
        <begin position="470"/>
        <end position="495"/>
    </location>
</feature>
<keyword evidence="4" id="KW-1185">Reference proteome</keyword>
<dbReference type="GO" id="GO:0005524">
    <property type="term" value="F:ATP binding"/>
    <property type="evidence" value="ECO:0007669"/>
    <property type="project" value="InterPro"/>
</dbReference>